<comment type="similarity">
    <text evidence="1">Belongs to the sulfotransferase 1 family.</text>
</comment>
<feature type="domain" description="Sulfotransferase" evidence="3">
    <location>
        <begin position="59"/>
        <end position="340"/>
    </location>
</feature>
<comment type="caution">
    <text evidence="4">The sequence shown here is derived from an EMBL/GenBank/DDBJ whole genome shotgun (WGS) entry which is preliminary data.</text>
</comment>
<evidence type="ECO:0000313" key="4">
    <source>
        <dbReference type="EMBL" id="KAK7081104.1"/>
    </source>
</evidence>
<dbReference type="GO" id="GO:0004304">
    <property type="term" value="F:estrone sulfotransferase activity"/>
    <property type="evidence" value="ECO:0007669"/>
    <property type="project" value="UniProtKB-EC"/>
</dbReference>
<dbReference type="Proteomes" id="UP001381693">
    <property type="component" value="Unassembled WGS sequence"/>
</dbReference>
<sequence>MASLASGHKMHVLEGKEFDRIKDKNPKTPSCIRLTPGGWLFPEQFKLFADKIYNFEVKPTDVYIITYMKVGTTWTQEIVWTMKHNPNLDHPEGGEPILDRSPFLDLDMLLPANPPPEMLENMEPFLRKFLELCPGADPRNGVHLQTAMATPEPRVIKTHLPLSLMPPNLLDKAKVVYVVRNPMDVVCSYYHHCRLFNEMKFTGTLDEFCEYFLTDDLIYSPYGLHVKEAWEQRHHPNMHIMLYEDMKADAMKEIKKLDEFLGTRLSEKQLENVVKFTSFEDMKKRDNLVSKEVRESSVFLDHEVLKQDGGFFRKGTTGDGKKRLSPEMQKKMKDWIKKNFDFGINYL</sequence>
<protein>
    <submittedName>
        <fullName evidence="4">Sulfotransferase (Sult)</fullName>
        <ecNumber evidence="4">2.8.2.4</ecNumber>
    </submittedName>
</protein>
<evidence type="ECO:0000313" key="5">
    <source>
        <dbReference type="Proteomes" id="UP001381693"/>
    </source>
</evidence>
<dbReference type="Gene3D" id="3.40.50.300">
    <property type="entry name" value="P-loop containing nucleotide triphosphate hydrolases"/>
    <property type="match status" value="1"/>
</dbReference>
<evidence type="ECO:0000256" key="2">
    <source>
        <dbReference type="ARBA" id="ARBA00022679"/>
    </source>
</evidence>
<dbReference type="PANTHER" id="PTHR11783">
    <property type="entry name" value="SULFOTRANSFERASE SULT"/>
    <property type="match status" value="1"/>
</dbReference>
<reference evidence="4 5" key="1">
    <citation type="submission" date="2023-11" db="EMBL/GenBank/DDBJ databases">
        <title>Halocaridina rubra genome assembly.</title>
        <authorList>
            <person name="Smith C."/>
        </authorList>
    </citation>
    <scope>NUCLEOTIDE SEQUENCE [LARGE SCALE GENOMIC DNA]</scope>
    <source>
        <strain evidence="4">EP-1</strain>
        <tissue evidence="4">Whole</tissue>
    </source>
</reference>
<dbReference type="SUPFAM" id="SSF52540">
    <property type="entry name" value="P-loop containing nucleoside triphosphate hydrolases"/>
    <property type="match status" value="1"/>
</dbReference>
<keyword evidence="5" id="KW-1185">Reference proteome</keyword>
<dbReference type="Pfam" id="PF00685">
    <property type="entry name" value="Sulfotransfer_1"/>
    <property type="match status" value="1"/>
</dbReference>
<evidence type="ECO:0000259" key="3">
    <source>
        <dbReference type="Pfam" id="PF00685"/>
    </source>
</evidence>
<gene>
    <name evidence="4" type="primary">SULT1C3_1</name>
    <name evidence="4" type="ORF">SK128_000834</name>
</gene>
<proteinExistence type="inferred from homology"/>
<dbReference type="InterPro" id="IPR027417">
    <property type="entry name" value="P-loop_NTPase"/>
</dbReference>
<name>A0AAN8XKK0_HALRR</name>
<accession>A0AAN8XKK0</accession>
<dbReference type="AlphaFoldDB" id="A0AAN8XKK0"/>
<keyword evidence="2 4" id="KW-0808">Transferase</keyword>
<dbReference type="EMBL" id="JAXCGZ010005700">
    <property type="protein sequence ID" value="KAK7081104.1"/>
    <property type="molecule type" value="Genomic_DNA"/>
</dbReference>
<dbReference type="InterPro" id="IPR000863">
    <property type="entry name" value="Sulfotransferase_dom"/>
</dbReference>
<evidence type="ECO:0000256" key="1">
    <source>
        <dbReference type="ARBA" id="ARBA00005771"/>
    </source>
</evidence>
<dbReference type="EC" id="2.8.2.4" evidence="4"/>
<organism evidence="4 5">
    <name type="scientific">Halocaridina rubra</name>
    <name type="common">Hawaiian red shrimp</name>
    <dbReference type="NCBI Taxonomy" id="373956"/>
    <lineage>
        <taxon>Eukaryota</taxon>
        <taxon>Metazoa</taxon>
        <taxon>Ecdysozoa</taxon>
        <taxon>Arthropoda</taxon>
        <taxon>Crustacea</taxon>
        <taxon>Multicrustacea</taxon>
        <taxon>Malacostraca</taxon>
        <taxon>Eumalacostraca</taxon>
        <taxon>Eucarida</taxon>
        <taxon>Decapoda</taxon>
        <taxon>Pleocyemata</taxon>
        <taxon>Caridea</taxon>
        <taxon>Atyoidea</taxon>
        <taxon>Atyidae</taxon>
        <taxon>Halocaridina</taxon>
    </lineage>
</organism>